<dbReference type="AlphaFoldDB" id="M0N670"/>
<dbReference type="GO" id="GO:0140359">
    <property type="term" value="F:ABC-type transporter activity"/>
    <property type="evidence" value="ECO:0007669"/>
    <property type="project" value="InterPro"/>
</dbReference>
<evidence type="ECO:0000256" key="2">
    <source>
        <dbReference type="ARBA" id="ARBA00022692"/>
    </source>
</evidence>
<evidence type="ECO:0000256" key="1">
    <source>
        <dbReference type="ARBA" id="ARBA00004141"/>
    </source>
</evidence>
<evidence type="ECO:0000259" key="6">
    <source>
        <dbReference type="Pfam" id="PF01061"/>
    </source>
</evidence>
<keyword evidence="3 5" id="KW-1133">Transmembrane helix</keyword>
<comment type="caution">
    <text evidence="7">The sequence shown here is derived from an EMBL/GenBank/DDBJ whole genome shotgun (WGS) entry which is preliminary data.</text>
</comment>
<comment type="subcellular location">
    <subcellularLocation>
        <location evidence="1">Membrane</location>
        <topology evidence="1">Multi-pass membrane protein</topology>
    </subcellularLocation>
</comment>
<dbReference type="RefSeq" id="WP_005042703.1">
    <property type="nucleotide sequence ID" value="NZ_AOME01000051.1"/>
</dbReference>
<reference evidence="7 8" key="1">
    <citation type="journal article" date="2014" name="PLoS Genet.">
        <title>Phylogenetically driven sequencing of extremely halophilic archaea reveals strategies for static and dynamic osmo-response.</title>
        <authorList>
            <person name="Becker E.A."/>
            <person name="Seitzer P.M."/>
            <person name="Tritt A."/>
            <person name="Larsen D."/>
            <person name="Krusor M."/>
            <person name="Yao A.I."/>
            <person name="Wu D."/>
            <person name="Madern D."/>
            <person name="Eisen J.A."/>
            <person name="Darling A.E."/>
            <person name="Facciotti M.T."/>
        </authorList>
    </citation>
    <scope>NUCLEOTIDE SEQUENCE [LARGE SCALE GENOMIC DNA]</scope>
    <source>
        <strain evidence="7 8">DSM 8989</strain>
    </source>
</reference>
<dbReference type="Proteomes" id="UP000011625">
    <property type="component" value="Unassembled WGS sequence"/>
</dbReference>
<dbReference type="PANTHER" id="PTHR43229">
    <property type="entry name" value="NODULATION PROTEIN J"/>
    <property type="match status" value="1"/>
</dbReference>
<sequence>MATDTEPTTTVQDRYEPTTAVPWLHQVKAFALRTLRELFRNRSALFWGLVSPVFFYVLFGVIVPQGPSSGAYKASNAVAFGVFGAFSVTLVIFAATLSADLTNKRYRKLRSLPIAPSADVLGRFVGGFALAVVSFSLVLAVGLVTGASFALRGLLSIPIVLTSLFLFCLLSVAAAVLVAAVIDEGEYIVGVTNMLVLGLFFVTGYNGLVPGLMPEPLPGLVNYVPNALAARLGIYHLTTIGPNGPLSPPPLPTGPEYLALLAGYTVVIGAVASVVMRRYIYAGDGGE</sequence>
<feature type="transmembrane region" description="Helical" evidence="5">
    <location>
        <begin position="257"/>
        <end position="276"/>
    </location>
</feature>
<evidence type="ECO:0000256" key="5">
    <source>
        <dbReference type="SAM" id="Phobius"/>
    </source>
</evidence>
<feature type="transmembrane region" description="Helical" evidence="5">
    <location>
        <begin position="44"/>
        <end position="65"/>
    </location>
</feature>
<feature type="domain" description="ABC-2 type transporter transmembrane" evidence="6">
    <location>
        <begin position="26"/>
        <end position="205"/>
    </location>
</feature>
<dbReference type="OrthoDB" id="205000at2157"/>
<feature type="transmembrane region" description="Helical" evidence="5">
    <location>
        <begin position="77"/>
        <end position="99"/>
    </location>
</feature>
<dbReference type="Pfam" id="PF01061">
    <property type="entry name" value="ABC2_membrane"/>
    <property type="match status" value="1"/>
</dbReference>
<dbReference type="STRING" id="1227456.C450_08942"/>
<evidence type="ECO:0000313" key="7">
    <source>
        <dbReference type="EMBL" id="EMA53427.1"/>
    </source>
</evidence>
<evidence type="ECO:0000256" key="4">
    <source>
        <dbReference type="ARBA" id="ARBA00023136"/>
    </source>
</evidence>
<feature type="transmembrane region" description="Helical" evidence="5">
    <location>
        <begin position="187"/>
        <end position="208"/>
    </location>
</feature>
<keyword evidence="2 5" id="KW-0812">Transmembrane</keyword>
<dbReference type="InterPro" id="IPR051784">
    <property type="entry name" value="Nod_factor_ABC_transporter"/>
</dbReference>
<dbReference type="GO" id="GO:0016020">
    <property type="term" value="C:membrane"/>
    <property type="evidence" value="ECO:0007669"/>
    <property type="project" value="UniProtKB-SubCell"/>
</dbReference>
<protein>
    <recommendedName>
        <fullName evidence="6">ABC-2 type transporter transmembrane domain-containing protein</fullName>
    </recommendedName>
</protein>
<dbReference type="PANTHER" id="PTHR43229:SF2">
    <property type="entry name" value="NODULATION PROTEIN J"/>
    <property type="match status" value="1"/>
</dbReference>
<dbReference type="PATRIC" id="fig|1227456.3.peg.1804"/>
<name>M0N670_9EURY</name>
<feature type="transmembrane region" description="Helical" evidence="5">
    <location>
        <begin position="157"/>
        <end position="180"/>
    </location>
</feature>
<gene>
    <name evidence="7" type="ORF">C450_08942</name>
</gene>
<evidence type="ECO:0000256" key="3">
    <source>
        <dbReference type="ARBA" id="ARBA00022989"/>
    </source>
</evidence>
<dbReference type="EMBL" id="AOME01000051">
    <property type="protein sequence ID" value="EMA53427.1"/>
    <property type="molecule type" value="Genomic_DNA"/>
</dbReference>
<keyword evidence="8" id="KW-1185">Reference proteome</keyword>
<proteinExistence type="predicted"/>
<feature type="transmembrane region" description="Helical" evidence="5">
    <location>
        <begin position="120"/>
        <end position="151"/>
    </location>
</feature>
<accession>M0N670</accession>
<keyword evidence="4 5" id="KW-0472">Membrane</keyword>
<evidence type="ECO:0000313" key="8">
    <source>
        <dbReference type="Proteomes" id="UP000011625"/>
    </source>
</evidence>
<organism evidence="7 8">
    <name type="scientific">Halococcus salifodinae DSM 8989</name>
    <dbReference type="NCBI Taxonomy" id="1227456"/>
    <lineage>
        <taxon>Archaea</taxon>
        <taxon>Methanobacteriati</taxon>
        <taxon>Methanobacteriota</taxon>
        <taxon>Stenosarchaea group</taxon>
        <taxon>Halobacteria</taxon>
        <taxon>Halobacteriales</taxon>
        <taxon>Halococcaceae</taxon>
        <taxon>Halococcus</taxon>
    </lineage>
</organism>
<dbReference type="InterPro" id="IPR013525">
    <property type="entry name" value="ABC2_TM"/>
</dbReference>